<dbReference type="InterPro" id="IPR022953">
    <property type="entry name" value="ATP_PFK"/>
</dbReference>
<comment type="caution">
    <text evidence="8">The sequence shown here is derived from an EMBL/GenBank/DDBJ whole genome shotgun (WGS) entry which is preliminary data.</text>
</comment>
<keyword evidence="5" id="KW-0418">Kinase</keyword>
<protein>
    <recommendedName>
        <fullName evidence="7">Phosphofructokinase domain-containing protein</fullName>
    </recommendedName>
</protein>
<sequence>MDPFNLNPNTVHGWQKTGGTLLQTSRGGFHLHTIVDAIQCYGFNQVYIIGGDGTICGAVKIFDEIRCSKLNVGVLGIPKTVDNDVGISDISFGFQTIIAADVEVESGVNGIGLVKLMGRSTGHIALHVTLSSHSVDCCLIPENKFYLEGKGGLFQFLEHRLKENGHATVVVVVSPRE</sequence>
<dbReference type="GO" id="GO:0003872">
    <property type="term" value="F:6-phosphofructokinase activity"/>
    <property type="evidence" value="ECO:0007669"/>
    <property type="project" value="InterPro"/>
</dbReference>
<accession>A0AA39STN6</accession>
<keyword evidence="6" id="KW-0460">Magnesium</keyword>
<dbReference type="EMBL" id="JAUESC010000004">
    <property type="protein sequence ID" value="KAK0596357.1"/>
    <property type="molecule type" value="Genomic_DNA"/>
</dbReference>
<evidence type="ECO:0000313" key="8">
    <source>
        <dbReference type="EMBL" id="KAK0596357.1"/>
    </source>
</evidence>
<keyword evidence="4" id="KW-0479">Metal-binding</keyword>
<evidence type="ECO:0000256" key="2">
    <source>
        <dbReference type="ARBA" id="ARBA00022533"/>
    </source>
</evidence>
<dbReference type="GO" id="GO:0046872">
    <property type="term" value="F:metal ion binding"/>
    <property type="evidence" value="ECO:0007669"/>
    <property type="project" value="UniProtKB-KW"/>
</dbReference>
<dbReference type="InterPro" id="IPR035966">
    <property type="entry name" value="PKF_sf"/>
</dbReference>
<dbReference type="InterPro" id="IPR000023">
    <property type="entry name" value="Phosphofructokinase_dom"/>
</dbReference>
<dbReference type="Gene3D" id="3.40.50.450">
    <property type="match status" value="1"/>
</dbReference>
<name>A0AA39STN6_ACESA</name>
<dbReference type="GO" id="GO:0006002">
    <property type="term" value="P:fructose 6-phosphate metabolic process"/>
    <property type="evidence" value="ECO:0007669"/>
    <property type="project" value="InterPro"/>
</dbReference>
<reference evidence="8" key="2">
    <citation type="submission" date="2023-06" db="EMBL/GenBank/DDBJ databases">
        <authorList>
            <person name="Swenson N.G."/>
            <person name="Wegrzyn J.L."/>
            <person name="Mcevoy S.L."/>
        </authorList>
    </citation>
    <scope>NUCLEOTIDE SEQUENCE</scope>
    <source>
        <strain evidence="8">NS2018</strain>
        <tissue evidence="8">Leaf</tissue>
    </source>
</reference>
<keyword evidence="3" id="KW-0808">Transferase</keyword>
<evidence type="ECO:0000256" key="1">
    <source>
        <dbReference type="ARBA" id="ARBA00001946"/>
    </source>
</evidence>
<evidence type="ECO:0000256" key="6">
    <source>
        <dbReference type="ARBA" id="ARBA00022842"/>
    </source>
</evidence>
<reference evidence="8" key="1">
    <citation type="journal article" date="2022" name="Plant J.">
        <title>Strategies of tolerance reflected in two North American maple genomes.</title>
        <authorList>
            <person name="McEvoy S.L."/>
            <person name="Sezen U.U."/>
            <person name="Trouern-Trend A."/>
            <person name="McMahon S.M."/>
            <person name="Schaberg P.G."/>
            <person name="Yang J."/>
            <person name="Wegrzyn J.L."/>
            <person name="Swenson N.G."/>
        </authorList>
    </citation>
    <scope>NUCLEOTIDE SEQUENCE</scope>
    <source>
        <strain evidence="8">NS2018</strain>
    </source>
</reference>
<dbReference type="InterPro" id="IPR050929">
    <property type="entry name" value="PFKA"/>
</dbReference>
<gene>
    <name evidence="8" type="ORF">LWI29_014907</name>
</gene>
<comment type="cofactor">
    <cofactor evidence="1">
        <name>Mg(2+)</name>
        <dbReference type="ChEBI" id="CHEBI:18420"/>
    </cofactor>
</comment>
<dbReference type="Proteomes" id="UP001168877">
    <property type="component" value="Unassembled WGS sequence"/>
</dbReference>
<evidence type="ECO:0000256" key="3">
    <source>
        <dbReference type="ARBA" id="ARBA00022679"/>
    </source>
</evidence>
<keyword evidence="2" id="KW-0021">Allosteric enzyme</keyword>
<evidence type="ECO:0000256" key="4">
    <source>
        <dbReference type="ARBA" id="ARBA00022723"/>
    </source>
</evidence>
<evidence type="ECO:0000256" key="5">
    <source>
        <dbReference type="ARBA" id="ARBA00022777"/>
    </source>
</evidence>
<dbReference type="PRINTS" id="PR00476">
    <property type="entry name" value="PHFRCTKINASE"/>
</dbReference>
<dbReference type="SUPFAM" id="SSF53784">
    <property type="entry name" value="Phosphofructokinase"/>
    <property type="match status" value="1"/>
</dbReference>
<organism evidence="8 9">
    <name type="scientific">Acer saccharum</name>
    <name type="common">Sugar maple</name>
    <dbReference type="NCBI Taxonomy" id="4024"/>
    <lineage>
        <taxon>Eukaryota</taxon>
        <taxon>Viridiplantae</taxon>
        <taxon>Streptophyta</taxon>
        <taxon>Embryophyta</taxon>
        <taxon>Tracheophyta</taxon>
        <taxon>Spermatophyta</taxon>
        <taxon>Magnoliopsida</taxon>
        <taxon>eudicotyledons</taxon>
        <taxon>Gunneridae</taxon>
        <taxon>Pentapetalae</taxon>
        <taxon>rosids</taxon>
        <taxon>malvids</taxon>
        <taxon>Sapindales</taxon>
        <taxon>Sapindaceae</taxon>
        <taxon>Hippocastanoideae</taxon>
        <taxon>Acereae</taxon>
        <taxon>Acer</taxon>
    </lineage>
</organism>
<evidence type="ECO:0000313" key="9">
    <source>
        <dbReference type="Proteomes" id="UP001168877"/>
    </source>
</evidence>
<proteinExistence type="predicted"/>
<dbReference type="Pfam" id="PF00365">
    <property type="entry name" value="PFK"/>
    <property type="match status" value="1"/>
</dbReference>
<dbReference type="AlphaFoldDB" id="A0AA39STN6"/>
<feature type="domain" description="Phosphofructokinase" evidence="7">
    <location>
        <begin position="5"/>
        <end position="173"/>
    </location>
</feature>
<keyword evidence="9" id="KW-1185">Reference proteome</keyword>
<dbReference type="Gene3D" id="3.40.50.460">
    <property type="entry name" value="Phosphofructokinase domain"/>
    <property type="match status" value="1"/>
</dbReference>
<evidence type="ECO:0000259" key="7">
    <source>
        <dbReference type="Pfam" id="PF00365"/>
    </source>
</evidence>
<dbReference type="PANTHER" id="PTHR45770">
    <property type="entry name" value="ATP-DEPENDENT 6-PHOSPHOFRUCTOKINASE 1"/>
    <property type="match status" value="1"/>
</dbReference>